<evidence type="ECO:0000256" key="2">
    <source>
        <dbReference type="ARBA" id="ARBA00006434"/>
    </source>
</evidence>
<feature type="region of interest" description="Disordered" evidence="11">
    <location>
        <begin position="1"/>
        <end position="26"/>
    </location>
</feature>
<comment type="similarity">
    <text evidence="2">Belongs to the sodium:solute symporter (SSF) (TC 2.A.21) family.</text>
</comment>
<dbReference type="PROSITE" id="PS50283">
    <property type="entry name" value="NA_SOLUT_SYMP_3"/>
    <property type="match status" value="1"/>
</dbReference>
<keyword evidence="3" id="KW-0813">Transport</keyword>
<evidence type="ECO:0000256" key="9">
    <source>
        <dbReference type="ARBA" id="ARBA00023136"/>
    </source>
</evidence>
<evidence type="ECO:0000256" key="7">
    <source>
        <dbReference type="ARBA" id="ARBA00023053"/>
    </source>
</evidence>
<keyword evidence="14" id="KW-1185">Reference proteome</keyword>
<reference evidence="13" key="1">
    <citation type="submission" date="2022-11" db="EMBL/GenBank/DDBJ databases">
        <title>Centuries of genome instability and evolution in soft-shell clam transmissible cancer (bioRxiv).</title>
        <authorList>
            <person name="Hart S.F.M."/>
            <person name="Yonemitsu M.A."/>
            <person name="Giersch R.M."/>
            <person name="Beal B.F."/>
            <person name="Arriagada G."/>
            <person name="Davis B.W."/>
            <person name="Ostrander E.A."/>
            <person name="Goff S.P."/>
            <person name="Metzger M.J."/>
        </authorList>
    </citation>
    <scope>NUCLEOTIDE SEQUENCE</scope>
    <source>
        <strain evidence="13">MELC-2E11</strain>
        <tissue evidence="13">Siphon/mantle</tissue>
    </source>
</reference>
<evidence type="ECO:0000256" key="12">
    <source>
        <dbReference type="SAM" id="Phobius"/>
    </source>
</evidence>
<name>A0ABY7FEB9_MYAAR</name>
<evidence type="ECO:0000256" key="6">
    <source>
        <dbReference type="ARBA" id="ARBA00022989"/>
    </source>
</evidence>
<comment type="subcellular location">
    <subcellularLocation>
        <location evidence="1">Cell membrane</location>
        <topology evidence="1">Multi-pass membrane protein</topology>
    </subcellularLocation>
</comment>
<dbReference type="InterPro" id="IPR051163">
    <property type="entry name" value="Sodium:Solute_Symporter_SSF"/>
</dbReference>
<accession>A0ABY7FEB9</accession>
<keyword evidence="4" id="KW-1003">Cell membrane</keyword>
<evidence type="ECO:0000313" key="13">
    <source>
        <dbReference type="EMBL" id="WAR19362.1"/>
    </source>
</evidence>
<gene>
    <name evidence="13" type="ORF">MAR_001200</name>
</gene>
<evidence type="ECO:0000313" key="14">
    <source>
        <dbReference type="Proteomes" id="UP001164746"/>
    </source>
</evidence>
<evidence type="ECO:0000256" key="11">
    <source>
        <dbReference type="SAM" id="MobiDB-lite"/>
    </source>
</evidence>
<evidence type="ECO:0000256" key="8">
    <source>
        <dbReference type="ARBA" id="ARBA00023065"/>
    </source>
</evidence>
<evidence type="ECO:0000256" key="4">
    <source>
        <dbReference type="ARBA" id="ARBA00022475"/>
    </source>
</evidence>
<dbReference type="EMBL" id="CP111022">
    <property type="protein sequence ID" value="WAR19362.1"/>
    <property type="molecule type" value="Genomic_DNA"/>
</dbReference>
<dbReference type="Gene3D" id="1.20.1730.10">
    <property type="entry name" value="Sodium/glucose cotransporter"/>
    <property type="match status" value="1"/>
</dbReference>
<dbReference type="InterPro" id="IPR038377">
    <property type="entry name" value="Na/Glc_symporter_sf"/>
</dbReference>
<dbReference type="PANTHER" id="PTHR42985">
    <property type="entry name" value="SODIUM-COUPLED MONOCARBOXYLATE TRANSPORTER"/>
    <property type="match status" value="1"/>
</dbReference>
<dbReference type="PANTHER" id="PTHR42985:SF40">
    <property type="entry name" value="LD47995P-RELATED"/>
    <property type="match status" value="1"/>
</dbReference>
<keyword evidence="10" id="KW-0739">Sodium transport</keyword>
<dbReference type="Proteomes" id="UP001164746">
    <property type="component" value="Chromosome 11"/>
</dbReference>
<evidence type="ECO:0000256" key="10">
    <source>
        <dbReference type="ARBA" id="ARBA00023201"/>
    </source>
</evidence>
<evidence type="ECO:0000256" key="5">
    <source>
        <dbReference type="ARBA" id="ARBA00022692"/>
    </source>
</evidence>
<protein>
    <submittedName>
        <fullName evidence="13">SC5A6-like protein</fullName>
    </submittedName>
</protein>
<keyword evidence="9 12" id="KW-0472">Membrane</keyword>
<keyword evidence="7" id="KW-0915">Sodium</keyword>
<feature type="non-terminal residue" evidence="13">
    <location>
        <position position="1"/>
    </location>
</feature>
<evidence type="ECO:0000256" key="1">
    <source>
        <dbReference type="ARBA" id="ARBA00004651"/>
    </source>
</evidence>
<sequence length="142" mass="15057">MQKDLEEPNSVHSSSRKRPQNPDNDILESSQKRLVPFFVMNVLSSTPGLTGIFLAAMFSASLSSLSSGISSLTANTLQDLLPYCLKNVTQTRKTAYAKLIALCYGCAVVGVAYLLRRLHGPVGQITAVAVGSTGGPAVGLFL</sequence>
<proteinExistence type="inferred from homology"/>
<organism evidence="13 14">
    <name type="scientific">Mya arenaria</name>
    <name type="common">Soft-shell clam</name>
    <dbReference type="NCBI Taxonomy" id="6604"/>
    <lineage>
        <taxon>Eukaryota</taxon>
        <taxon>Metazoa</taxon>
        <taxon>Spiralia</taxon>
        <taxon>Lophotrochozoa</taxon>
        <taxon>Mollusca</taxon>
        <taxon>Bivalvia</taxon>
        <taxon>Autobranchia</taxon>
        <taxon>Heteroconchia</taxon>
        <taxon>Euheterodonta</taxon>
        <taxon>Imparidentia</taxon>
        <taxon>Neoheterodontei</taxon>
        <taxon>Myida</taxon>
        <taxon>Myoidea</taxon>
        <taxon>Myidae</taxon>
        <taxon>Mya</taxon>
    </lineage>
</organism>
<feature type="transmembrane region" description="Helical" evidence="12">
    <location>
        <begin position="95"/>
        <end position="115"/>
    </location>
</feature>
<dbReference type="InterPro" id="IPR001734">
    <property type="entry name" value="Na/solute_symporter"/>
</dbReference>
<keyword evidence="6 12" id="KW-1133">Transmembrane helix</keyword>
<keyword evidence="5 12" id="KW-0812">Transmembrane</keyword>
<keyword evidence="8" id="KW-0406">Ion transport</keyword>
<evidence type="ECO:0000256" key="3">
    <source>
        <dbReference type="ARBA" id="ARBA00022448"/>
    </source>
</evidence>
<feature type="transmembrane region" description="Helical" evidence="12">
    <location>
        <begin position="34"/>
        <end position="58"/>
    </location>
</feature>